<name>A0A386HQ97_9BACT</name>
<accession>A0A386HQ97</accession>
<evidence type="ECO:0000313" key="1">
    <source>
        <dbReference type="EMBL" id="AYD47746.1"/>
    </source>
</evidence>
<dbReference type="OrthoDB" id="10017040at2"/>
<reference evidence="1 2" key="1">
    <citation type="submission" date="2018-09" db="EMBL/GenBank/DDBJ databases">
        <title>Arachidicoccus sp. nov., a bacterium isolated from soil.</title>
        <authorList>
            <person name="Weon H.-Y."/>
            <person name="Kwon S.-W."/>
            <person name="Lee S.A."/>
        </authorList>
    </citation>
    <scope>NUCLEOTIDE SEQUENCE [LARGE SCALE GENOMIC DNA]</scope>
    <source>
        <strain evidence="1 2">KIS59-12</strain>
    </source>
</reference>
<keyword evidence="2" id="KW-1185">Reference proteome</keyword>
<protein>
    <submittedName>
        <fullName evidence="1">Uncharacterized protein</fullName>
    </submittedName>
</protein>
<dbReference type="PROSITE" id="PS51257">
    <property type="entry name" value="PROKAR_LIPOPROTEIN"/>
    <property type="match status" value="1"/>
</dbReference>
<proteinExistence type="predicted"/>
<dbReference type="AlphaFoldDB" id="A0A386HQ97"/>
<dbReference type="RefSeq" id="WP_119987297.1">
    <property type="nucleotide sequence ID" value="NZ_CP032489.1"/>
</dbReference>
<organism evidence="1 2">
    <name type="scientific">Arachidicoccus soli</name>
    <dbReference type="NCBI Taxonomy" id="2341117"/>
    <lineage>
        <taxon>Bacteria</taxon>
        <taxon>Pseudomonadati</taxon>
        <taxon>Bacteroidota</taxon>
        <taxon>Chitinophagia</taxon>
        <taxon>Chitinophagales</taxon>
        <taxon>Chitinophagaceae</taxon>
        <taxon>Arachidicoccus</taxon>
    </lineage>
</organism>
<evidence type="ECO:0000313" key="2">
    <source>
        <dbReference type="Proteomes" id="UP000266118"/>
    </source>
</evidence>
<gene>
    <name evidence="1" type="ORF">D6B99_09175</name>
</gene>
<dbReference type="KEGG" id="ark:D6B99_09175"/>
<dbReference type="EMBL" id="CP032489">
    <property type="protein sequence ID" value="AYD47746.1"/>
    <property type="molecule type" value="Genomic_DNA"/>
</dbReference>
<sequence>MQRIRLYTIATFCFVFTSCRTLKGKQQYYLKHFDAIVNKYGLKLGKLTKTTLPKDYKVPTMRQTKNFLAFAEHNMALWPDSVKIYESMEASTDQKGKGSLKTISGTYVCDSFYTNLAKIEYIKKYHLESPHKHLLYKTRK</sequence>
<dbReference type="Proteomes" id="UP000266118">
    <property type="component" value="Chromosome"/>
</dbReference>